<evidence type="ECO:0008006" key="3">
    <source>
        <dbReference type="Google" id="ProtNLM"/>
    </source>
</evidence>
<keyword evidence="2" id="KW-1185">Reference proteome</keyword>
<dbReference type="STRING" id="238.BBD35_16610"/>
<protein>
    <recommendedName>
        <fullName evidence="3">Response regulatory domain-containing protein</fullName>
    </recommendedName>
</protein>
<evidence type="ECO:0000313" key="1">
    <source>
        <dbReference type="EMBL" id="OOH96725.1"/>
    </source>
</evidence>
<dbReference type="Proteomes" id="UP000188947">
    <property type="component" value="Unassembled WGS sequence"/>
</dbReference>
<reference evidence="1 2" key="1">
    <citation type="submission" date="2016-11" db="EMBL/GenBank/DDBJ databases">
        <title>Genome sequence and comparative genomic analysis of clinical strain Elizabethkingia meningoseptica 61421 PRCM.</title>
        <authorList>
            <person name="Wang M."/>
            <person name="Hu S."/>
            <person name="Cao L."/>
            <person name="Jiang T."/>
            <person name="Zhou Y."/>
            <person name="Ming D."/>
        </authorList>
    </citation>
    <scope>NUCLEOTIDE SEQUENCE [LARGE SCALE GENOMIC DNA]</scope>
    <source>
        <strain evidence="1 2">61421 PRCM</strain>
    </source>
</reference>
<accession>A0A1T3JA14</accession>
<name>A0A1T3JA14_ELIME</name>
<dbReference type="eggNOG" id="ENOG5031121">
    <property type="taxonomic scope" value="Bacteria"/>
</dbReference>
<dbReference type="OrthoDB" id="1450907at2"/>
<gene>
    <name evidence="1" type="ORF">BMF97_05500</name>
</gene>
<dbReference type="EMBL" id="MPOG01000007">
    <property type="protein sequence ID" value="OOH96725.1"/>
    <property type="molecule type" value="Genomic_DNA"/>
</dbReference>
<dbReference type="AlphaFoldDB" id="A0A1T3JA14"/>
<proteinExistence type="predicted"/>
<organism evidence="1 2">
    <name type="scientific">Elizabethkingia meningoseptica</name>
    <name type="common">Chryseobacterium meningosepticum</name>
    <dbReference type="NCBI Taxonomy" id="238"/>
    <lineage>
        <taxon>Bacteria</taxon>
        <taxon>Pseudomonadati</taxon>
        <taxon>Bacteroidota</taxon>
        <taxon>Flavobacteriia</taxon>
        <taxon>Flavobacteriales</taxon>
        <taxon>Weeksellaceae</taxon>
        <taxon>Elizabethkingia</taxon>
    </lineage>
</organism>
<dbReference type="RefSeq" id="WP_070904663.1">
    <property type="nucleotide sequence ID" value="NZ_CP016378.1"/>
</dbReference>
<comment type="caution">
    <text evidence="1">The sequence shown here is derived from an EMBL/GenBank/DDBJ whole genome shotgun (WGS) entry which is preliminary data.</text>
</comment>
<evidence type="ECO:0000313" key="2">
    <source>
        <dbReference type="Proteomes" id="UP000188947"/>
    </source>
</evidence>
<sequence>MKTLEMLLVTNQQINSSQFSNWKITLAENTESAIEKMQSIDFDLIALDKSLDENMLIKIQKIAGFQQSDVTLFIFSSLDEMINKTNQAVEELKTQKQQNYSFTDNMFATHPLYCNRP</sequence>